<keyword evidence="1" id="KW-0472">Membrane</keyword>
<dbReference type="KEGG" id="eiv:EIN_222940"/>
<keyword evidence="3" id="KW-1185">Reference proteome</keyword>
<feature type="transmembrane region" description="Helical" evidence="1">
    <location>
        <begin position="58"/>
        <end position="82"/>
    </location>
</feature>
<feature type="transmembrane region" description="Helical" evidence="1">
    <location>
        <begin position="232"/>
        <end position="254"/>
    </location>
</feature>
<evidence type="ECO:0000313" key="3">
    <source>
        <dbReference type="Proteomes" id="UP000014680"/>
    </source>
</evidence>
<dbReference type="VEuPathDB" id="AmoebaDB:EIN_222940"/>
<dbReference type="GeneID" id="14887231"/>
<evidence type="ECO:0000256" key="1">
    <source>
        <dbReference type="SAM" id="Phobius"/>
    </source>
</evidence>
<feature type="transmembrane region" description="Helical" evidence="1">
    <location>
        <begin position="274"/>
        <end position="299"/>
    </location>
</feature>
<sequence>MGIDHVRNEALALGIISSVLLVLLIIYFIHTNLILFVKIWQKRSNAIAKTQILSPRNICHVCVLLYILCQIVFMAWVFYYFSILNQEDPKLNDFTYVAWYEFINLFDTSIFSFMMLLTIYALRTQFDTLITVAECGWVVKAFDSCWVTGIALLSIHTLFFFLSTLFIMTIPFSVFGDFFVVVFQMQTISSNCSLMLVFSFVVASFILILLFMRKVFAVYEAKESHEIRIRTYSCGITIIVLTFVRLTLCLYHIIYYSKDFTGQNLGLFNTNTTFFIDGLDFGVVIFLKYVPTFLMILMLNKPRLW</sequence>
<keyword evidence="1" id="KW-0812">Transmembrane</keyword>
<keyword evidence="1" id="KW-1133">Transmembrane helix</keyword>
<name>A0A0A1U230_ENTIV</name>
<feature type="transmembrane region" description="Helical" evidence="1">
    <location>
        <begin position="188"/>
        <end position="211"/>
    </location>
</feature>
<dbReference type="EMBL" id="KB206756">
    <property type="protein sequence ID" value="ELP88121.1"/>
    <property type="molecule type" value="Genomic_DNA"/>
</dbReference>
<dbReference type="RefSeq" id="XP_004254892.1">
    <property type="nucleotide sequence ID" value="XM_004254844.1"/>
</dbReference>
<proteinExistence type="predicted"/>
<organism evidence="2 3">
    <name type="scientific">Entamoeba invadens IP1</name>
    <dbReference type="NCBI Taxonomy" id="370355"/>
    <lineage>
        <taxon>Eukaryota</taxon>
        <taxon>Amoebozoa</taxon>
        <taxon>Evosea</taxon>
        <taxon>Archamoebae</taxon>
        <taxon>Mastigamoebida</taxon>
        <taxon>Entamoebidae</taxon>
        <taxon>Entamoeba</taxon>
    </lineage>
</organism>
<feature type="transmembrane region" description="Helical" evidence="1">
    <location>
        <begin position="12"/>
        <end position="37"/>
    </location>
</feature>
<dbReference type="AlphaFoldDB" id="A0A0A1U230"/>
<dbReference type="Proteomes" id="UP000014680">
    <property type="component" value="Unassembled WGS sequence"/>
</dbReference>
<reference evidence="2 3" key="1">
    <citation type="submission" date="2012-10" db="EMBL/GenBank/DDBJ databases">
        <authorList>
            <person name="Zafar N."/>
            <person name="Inman J."/>
            <person name="Hall N."/>
            <person name="Lorenzi H."/>
            <person name="Caler E."/>
        </authorList>
    </citation>
    <scope>NUCLEOTIDE SEQUENCE [LARGE SCALE GENOMIC DNA]</scope>
    <source>
        <strain evidence="2 3">IP1</strain>
    </source>
</reference>
<evidence type="ECO:0000313" key="2">
    <source>
        <dbReference type="EMBL" id="ELP88121.1"/>
    </source>
</evidence>
<accession>A0A0A1U230</accession>
<protein>
    <submittedName>
        <fullName evidence="2">Uncharacterized protein</fullName>
    </submittedName>
</protein>
<dbReference type="OrthoDB" id="29436at2759"/>
<gene>
    <name evidence="2" type="ORF">EIN_222940</name>
</gene>
<feature type="transmembrane region" description="Helical" evidence="1">
    <location>
        <begin position="158"/>
        <end position="182"/>
    </location>
</feature>
<feature type="transmembrane region" description="Helical" evidence="1">
    <location>
        <begin position="102"/>
        <end position="122"/>
    </location>
</feature>
<dbReference type="OMA" id="YSCGITI"/>